<dbReference type="InterPro" id="IPR031329">
    <property type="entry name" value="NEUT/ALK_ceramidase_N"/>
</dbReference>
<protein>
    <submittedName>
        <fullName evidence="2">Neutral/alkaline non-lysosomal ceramidase</fullName>
    </submittedName>
</protein>
<evidence type="ECO:0000313" key="2">
    <source>
        <dbReference type="EMBL" id="OQB74739.1"/>
    </source>
</evidence>
<dbReference type="Proteomes" id="UP000485562">
    <property type="component" value="Unassembled WGS sequence"/>
</dbReference>
<proteinExistence type="predicted"/>
<feature type="domain" description="Neutral/alkaline non-lysosomal ceramidase N-terminal" evidence="1">
    <location>
        <begin position="25"/>
        <end position="250"/>
    </location>
</feature>
<dbReference type="Pfam" id="PF04734">
    <property type="entry name" value="Ceramidase_alk"/>
    <property type="match status" value="1"/>
</dbReference>
<comment type="caution">
    <text evidence="2">The sequence shown here is derived from an EMBL/GenBank/DDBJ whole genome shotgun (WGS) entry which is preliminary data.</text>
</comment>
<dbReference type="AlphaFoldDB" id="A0A1V6CCT9"/>
<organism evidence="2">
    <name type="scientific">candidate division TA06 bacterium ADurb.Bin131</name>
    <dbReference type="NCBI Taxonomy" id="1852827"/>
    <lineage>
        <taxon>Bacteria</taxon>
        <taxon>Bacteria division TA06</taxon>
    </lineage>
</organism>
<gene>
    <name evidence="2" type="ORF">BWX89_00383</name>
</gene>
<reference evidence="2" key="1">
    <citation type="submission" date="2017-02" db="EMBL/GenBank/DDBJ databases">
        <title>Delving into the versatile metabolic prowess of the omnipresent phylum Bacteroidetes.</title>
        <authorList>
            <person name="Nobu M.K."/>
            <person name="Mei R."/>
            <person name="Narihiro T."/>
            <person name="Kuroda K."/>
            <person name="Liu W.-T."/>
        </authorList>
    </citation>
    <scope>NUCLEOTIDE SEQUENCE</scope>
    <source>
        <strain evidence="2">ADurb.Bin131</strain>
    </source>
</reference>
<sequence length="462" mass="52208">MRTGFARVKITPEMGAHLAGSGGGEKRRAQCILDDLYARVVVIEAENKKICFISLDVTIITEDYTEKIRRYAQSLGFSPEAVMVHAVQNHSAPSLGHFMLDPDFPEIPSELEYIRGGETKTYQFILEKIFEAIKTANNSLIPVSIGSGIAVNDSLAFNRRAITRDGKAKMPWFFSRLQYPLGPTDIKYIEGPVDPEIGALCFRSDDMKIISAILHFTCHPVNVFATKFYAISSDWPGMWSEGIEKMFNTNPLVLNGCCGNINPWPAFVHDFYPDHKKMGNKLAEITEEIISRMTFRKSENLGFVSKKISIPLRSEPEKTTRAREYLEKNPFPVMLKDNPERVDPEWFQAASIMSVEHTRKRGDFIYEIQAFRVGDIAVLGLPGEPFVEGQLEIKIHSPARYTFIAHATNQYVGYIPIKQAFSRGGHEATLCYWSKLIPEALEIIVKNSLDMLKELFPEGINE</sequence>
<name>A0A1V6CCT9_UNCT6</name>
<accession>A0A1V6CCT9</accession>
<evidence type="ECO:0000259" key="1">
    <source>
        <dbReference type="Pfam" id="PF04734"/>
    </source>
</evidence>
<dbReference type="EMBL" id="MWDQ01000030">
    <property type="protein sequence ID" value="OQB74739.1"/>
    <property type="molecule type" value="Genomic_DNA"/>
</dbReference>